<comment type="subcellular location">
    <subcellularLocation>
        <location evidence="1">Cell inner membrane</location>
        <topology evidence="1">Multi-pass membrane protein</topology>
    </subcellularLocation>
</comment>
<organism evidence="8">
    <name type="scientific">Salinispirillum sp. LH 10-3-1</name>
    <dbReference type="NCBI Taxonomy" id="2952525"/>
    <lineage>
        <taxon>Bacteria</taxon>
        <taxon>Pseudomonadati</taxon>
        <taxon>Pseudomonadota</taxon>
        <taxon>Gammaproteobacteria</taxon>
        <taxon>Oceanospirillales</taxon>
        <taxon>Saccharospirillaceae</taxon>
        <taxon>Salinispirillum</taxon>
    </lineage>
</organism>
<dbReference type="EMBL" id="CP101717">
    <property type="protein sequence ID" value="WLD57931.1"/>
    <property type="molecule type" value="Genomic_DNA"/>
</dbReference>
<reference evidence="8" key="1">
    <citation type="submission" date="2022-07" db="EMBL/GenBank/DDBJ databases">
        <title>Complete genome sequence of Salinispirillum sp. LH10-3-1 capable of multiple carbohydrate inversion isolated from a soda lake.</title>
        <authorList>
            <person name="Liu J."/>
            <person name="Zhai Y."/>
            <person name="Zhang H."/>
            <person name="Yang H."/>
            <person name="Qu J."/>
            <person name="Li J."/>
        </authorList>
    </citation>
    <scope>NUCLEOTIDE SEQUENCE</scope>
    <source>
        <strain evidence="8">LH 10-3-1</strain>
    </source>
</reference>
<sequence length="475" mass="51725">MSLLTISPMRRRLFTLAWPIILQIYLFQMTGVIDNLMVGQFGEETIAALGNCLQLNFFILLTYAALTQGGAVITAQYRGARKLEALRETIATLLCAGVGVGLAIAALYVFAGEWLLSLLTTDLFRPVEERSNLPGLGYQYLSVIGFGIIFVAPGQIAMHVLQALGDTKTPMRLALYGNGLNVIGNYLLLFGGAIPGITDPLFTPMGLRGVAISTCVAWAFQTLLMVNALLRHPLVNMRWRDLQAMAWQRLLRILRIGYPLSLDGFLWQGSSFLYAMMFNRVGAEAYAAFLVALLIRSLSLAPGAGYQQAIGISVGQAVGGDHYQRARGYVRVGITSCLVVLPVLGLVLWLAAPLYLTLYEISDTTRQQILIMVGLGVLYSWATALTITIPGVLRAGGDTKAPMVITTIGFACVGVPIAYFTGIHLGYGIWGVFAGFVADEIAKALIMVFYLRRETWLRNLTRDNSAPEKPKAASK</sequence>
<accession>A0AB38YFU0</accession>
<protein>
    <submittedName>
        <fullName evidence="8">MATE family efflux transporter</fullName>
    </submittedName>
</protein>
<dbReference type="InterPro" id="IPR048279">
    <property type="entry name" value="MdtK-like"/>
</dbReference>
<keyword evidence="6 7" id="KW-0472">Membrane</keyword>
<gene>
    <name evidence="8" type="ORF">NFC81_14635</name>
</gene>
<feature type="transmembrane region" description="Helical" evidence="7">
    <location>
        <begin position="89"/>
        <end position="111"/>
    </location>
</feature>
<feature type="transmembrane region" description="Helical" evidence="7">
    <location>
        <begin position="401"/>
        <end position="421"/>
    </location>
</feature>
<dbReference type="NCBIfam" id="TIGR00797">
    <property type="entry name" value="matE"/>
    <property type="match status" value="1"/>
</dbReference>
<dbReference type="GO" id="GO:0005886">
    <property type="term" value="C:plasma membrane"/>
    <property type="evidence" value="ECO:0007669"/>
    <property type="project" value="UniProtKB-SubCell"/>
</dbReference>
<proteinExistence type="predicted"/>
<dbReference type="AlphaFoldDB" id="A0AB38YFU0"/>
<feature type="transmembrane region" description="Helical" evidence="7">
    <location>
        <begin position="53"/>
        <end position="77"/>
    </location>
</feature>
<feature type="transmembrane region" description="Helical" evidence="7">
    <location>
        <begin position="173"/>
        <end position="197"/>
    </location>
</feature>
<keyword evidence="3" id="KW-1003">Cell membrane</keyword>
<feature type="transmembrane region" description="Helical" evidence="7">
    <location>
        <begin position="209"/>
        <end position="230"/>
    </location>
</feature>
<keyword evidence="5 7" id="KW-1133">Transmembrane helix</keyword>
<evidence type="ECO:0000256" key="2">
    <source>
        <dbReference type="ARBA" id="ARBA00022448"/>
    </source>
</evidence>
<dbReference type="PANTHER" id="PTHR42925">
    <property type="entry name" value="MULTIDRUG AND TOXIN EFFLUX PROTEIN MATE FAMILY"/>
    <property type="match status" value="1"/>
</dbReference>
<dbReference type="RefSeq" id="WP_304995214.1">
    <property type="nucleotide sequence ID" value="NZ_CP101717.1"/>
</dbReference>
<dbReference type="PANTHER" id="PTHR42925:SF2">
    <property type="entry name" value="NA+ DRIVEN MULTIDRUG EFFLUX PUMP"/>
    <property type="match status" value="1"/>
</dbReference>
<evidence type="ECO:0000313" key="8">
    <source>
        <dbReference type="EMBL" id="WLD57931.1"/>
    </source>
</evidence>
<dbReference type="InterPro" id="IPR002528">
    <property type="entry name" value="MATE_fam"/>
</dbReference>
<evidence type="ECO:0000256" key="3">
    <source>
        <dbReference type="ARBA" id="ARBA00022475"/>
    </source>
</evidence>
<evidence type="ECO:0000256" key="4">
    <source>
        <dbReference type="ARBA" id="ARBA00022692"/>
    </source>
</evidence>
<keyword evidence="4 7" id="KW-0812">Transmembrane</keyword>
<feature type="transmembrane region" description="Helical" evidence="7">
    <location>
        <begin position="332"/>
        <end position="356"/>
    </location>
</feature>
<dbReference type="InterPro" id="IPR047135">
    <property type="entry name" value="YsiQ"/>
</dbReference>
<dbReference type="Pfam" id="PF01554">
    <property type="entry name" value="MatE"/>
    <property type="match status" value="2"/>
</dbReference>
<feature type="transmembrane region" description="Helical" evidence="7">
    <location>
        <begin position="140"/>
        <end position="161"/>
    </location>
</feature>
<evidence type="ECO:0000256" key="1">
    <source>
        <dbReference type="ARBA" id="ARBA00004429"/>
    </source>
</evidence>
<dbReference type="GO" id="GO:0015297">
    <property type="term" value="F:antiporter activity"/>
    <property type="evidence" value="ECO:0007669"/>
    <property type="project" value="InterPro"/>
</dbReference>
<evidence type="ECO:0000256" key="7">
    <source>
        <dbReference type="SAM" id="Phobius"/>
    </source>
</evidence>
<feature type="transmembrane region" description="Helical" evidence="7">
    <location>
        <begin position="368"/>
        <end position="389"/>
    </location>
</feature>
<name>A0AB38YFU0_9GAMM</name>
<dbReference type="GO" id="GO:0042910">
    <property type="term" value="F:xenobiotic transmembrane transporter activity"/>
    <property type="evidence" value="ECO:0007669"/>
    <property type="project" value="InterPro"/>
</dbReference>
<feature type="transmembrane region" description="Helical" evidence="7">
    <location>
        <begin position="427"/>
        <end position="451"/>
    </location>
</feature>
<feature type="transmembrane region" description="Helical" evidence="7">
    <location>
        <begin position="12"/>
        <end position="33"/>
    </location>
</feature>
<keyword evidence="2" id="KW-0813">Transport</keyword>
<evidence type="ECO:0000256" key="6">
    <source>
        <dbReference type="ARBA" id="ARBA00023136"/>
    </source>
</evidence>
<evidence type="ECO:0000256" key="5">
    <source>
        <dbReference type="ARBA" id="ARBA00022989"/>
    </source>
</evidence>
<dbReference type="PIRSF" id="PIRSF006603">
    <property type="entry name" value="DinF"/>
    <property type="match status" value="1"/>
</dbReference>